<dbReference type="Proteomes" id="UP000078148">
    <property type="component" value="Chromosome"/>
</dbReference>
<dbReference type="KEGG" id="pbv:AR543_00215"/>
<keyword evidence="1" id="KW-1133">Transmembrane helix</keyword>
<protein>
    <recommendedName>
        <fullName evidence="2">Peptidase M56 domain-containing protein</fullName>
    </recommendedName>
</protein>
<name>A0A172ZAS1_9BACL</name>
<evidence type="ECO:0000313" key="4">
    <source>
        <dbReference type="Proteomes" id="UP000078148"/>
    </source>
</evidence>
<dbReference type="RefSeq" id="WP_060530749.1">
    <property type="nucleotide sequence ID" value="NZ_CP013023.1"/>
</dbReference>
<dbReference type="STRING" id="1616788.AR543_00215"/>
<organism evidence="3 4">
    <name type="scientific">Paenibacillus bovis</name>
    <dbReference type="NCBI Taxonomy" id="1616788"/>
    <lineage>
        <taxon>Bacteria</taxon>
        <taxon>Bacillati</taxon>
        <taxon>Bacillota</taxon>
        <taxon>Bacilli</taxon>
        <taxon>Bacillales</taxon>
        <taxon>Paenibacillaceae</taxon>
        <taxon>Paenibacillus</taxon>
    </lineage>
</organism>
<dbReference type="InterPro" id="IPR008756">
    <property type="entry name" value="Peptidase_M56"/>
</dbReference>
<feature type="transmembrane region" description="Helical" evidence="1">
    <location>
        <begin position="64"/>
        <end position="84"/>
    </location>
</feature>
<dbReference type="InterPro" id="IPR052173">
    <property type="entry name" value="Beta-lactam_resp_regulator"/>
</dbReference>
<feature type="domain" description="Peptidase M56" evidence="2">
    <location>
        <begin position="53"/>
        <end position="255"/>
    </location>
</feature>
<keyword evidence="1" id="KW-0812">Transmembrane</keyword>
<evidence type="ECO:0000313" key="3">
    <source>
        <dbReference type="EMBL" id="ANF94609.1"/>
    </source>
</evidence>
<dbReference type="AlphaFoldDB" id="A0A172ZAS1"/>
<dbReference type="Gene3D" id="3.30.2010.10">
    <property type="entry name" value="Metalloproteases ('zincins'), catalytic domain"/>
    <property type="match status" value="1"/>
</dbReference>
<reference evidence="3 4" key="2">
    <citation type="journal article" date="2016" name="Int. J. Syst. Evol. Microbiol.">
        <title>Paenibacillus bovis sp. nov., isolated from raw yak (Bos grunniens) milk.</title>
        <authorList>
            <person name="Gao C."/>
            <person name="Han J."/>
            <person name="Liu Z."/>
            <person name="Xu X."/>
            <person name="Hang F."/>
            <person name="Wu Z."/>
        </authorList>
    </citation>
    <scope>NUCLEOTIDE SEQUENCE [LARGE SCALE GENOMIC DNA]</scope>
    <source>
        <strain evidence="3 4">BD3526</strain>
    </source>
</reference>
<feature type="transmembrane region" description="Helical" evidence="1">
    <location>
        <begin position="21"/>
        <end position="44"/>
    </location>
</feature>
<accession>A0A172ZAS1</accession>
<dbReference type="PANTHER" id="PTHR34978">
    <property type="entry name" value="POSSIBLE SENSOR-TRANSDUCER PROTEIN BLAR"/>
    <property type="match status" value="1"/>
</dbReference>
<evidence type="ECO:0000259" key="2">
    <source>
        <dbReference type="Pfam" id="PF05569"/>
    </source>
</evidence>
<reference evidence="4" key="1">
    <citation type="submission" date="2015-10" db="EMBL/GenBank/DDBJ databases">
        <title>Genome of Paenibacillus bovis sp. nov.</title>
        <authorList>
            <person name="Wu Z."/>
            <person name="Gao C."/>
            <person name="Liu Z."/>
            <person name="Zheng H."/>
        </authorList>
    </citation>
    <scope>NUCLEOTIDE SEQUENCE [LARGE SCALE GENOMIC DNA]</scope>
    <source>
        <strain evidence="4">BD3526</strain>
    </source>
</reference>
<keyword evidence="1" id="KW-0472">Membrane</keyword>
<sequence length="294" mass="34325">MEKQRVEWWHRRSERLLKTGLFITLFTIGLMVMYALHVLFGWNIPFDLLRICNQWMKSHGWLSVSHLLETLVLCTFVLYISYGLDQWYGSFRAMRRFRELENHHLSAVYNERYSPDGQNVFLIVACEQPLALTMGIINRRIVLSEGLLSLLNEEERQAVLHHELFHYHQHDPLTTFLLRQSACALWFLPVVRTLALHYKISREILADNYAIERLGTAVGIGGALLKLVKRSRSRLEIPARMIYSSFADTSLNYRIQRIIDPQSGASPRLPWWSILVSLPVLILLSILLLWSLIE</sequence>
<gene>
    <name evidence="3" type="ORF">AR543_00215</name>
</gene>
<dbReference type="OrthoDB" id="2448482at2"/>
<proteinExistence type="predicted"/>
<dbReference type="CDD" id="cd07326">
    <property type="entry name" value="M56_BlaR1_MecR1_like"/>
    <property type="match status" value="1"/>
</dbReference>
<evidence type="ECO:0000256" key="1">
    <source>
        <dbReference type="SAM" id="Phobius"/>
    </source>
</evidence>
<dbReference type="Pfam" id="PF05569">
    <property type="entry name" value="Peptidase_M56"/>
    <property type="match status" value="1"/>
</dbReference>
<dbReference type="EMBL" id="CP013023">
    <property type="protein sequence ID" value="ANF94609.1"/>
    <property type="molecule type" value="Genomic_DNA"/>
</dbReference>
<keyword evidence="4" id="KW-1185">Reference proteome</keyword>
<feature type="transmembrane region" description="Helical" evidence="1">
    <location>
        <begin position="271"/>
        <end position="293"/>
    </location>
</feature>
<dbReference type="PANTHER" id="PTHR34978:SF3">
    <property type="entry name" value="SLR0241 PROTEIN"/>
    <property type="match status" value="1"/>
</dbReference>